<gene>
    <name evidence="2" type="ORF">FB391_3381</name>
</gene>
<keyword evidence="3" id="KW-1185">Reference proteome</keyword>
<reference evidence="2 3" key="1">
    <citation type="submission" date="2019-06" db="EMBL/GenBank/DDBJ databases">
        <title>Sequencing the genomes of 1000 actinobacteria strains.</title>
        <authorList>
            <person name="Klenk H.-P."/>
        </authorList>
    </citation>
    <scope>NUCLEOTIDE SEQUENCE [LARGE SCALE GENOMIC DNA]</scope>
    <source>
        <strain evidence="2 3">DSM 105492</strain>
    </source>
</reference>
<keyword evidence="1" id="KW-0472">Membrane</keyword>
<evidence type="ECO:0000256" key="1">
    <source>
        <dbReference type="SAM" id="Phobius"/>
    </source>
</evidence>
<comment type="caution">
    <text evidence="2">The sequence shown here is derived from an EMBL/GenBank/DDBJ whole genome shotgun (WGS) entry which is preliminary data.</text>
</comment>
<keyword evidence="1" id="KW-1133">Transmembrane helix</keyword>
<dbReference type="AlphaFoldDB" id="A0A543EF78"/>
<evidence type="ECO:0000313" key="2">
    <source>
        <dbReference type="EMBL" id="TQM20245.1"/>
    </source>
</evidence>
<proteinExistence type="predicted"/>
<organism evidence="2 3">
    <name type="scientific">Microbacterium kyungheense</name>
    <dbReference type="NCBI Taxonomy" id="1263636"/>
    <lineage>
        <taxon>Bacteria</taxon>
        <taxon>Bacillati</taxon>
        <taxon>Actinomycetota</taxon>
        <taxon>Actinomycetes</taxon>
        <taxon>Micrococcales</taxon>
        <taxon>Microbacteriaceae</taxon>
        <taxon>Microbacterium</taxon>
    </lineage>
</organism>
<feature type="transmembrane region" description="Helical" evidence="1">
    <location>
        <begin position="6"/>
        <end position="39"/>
    </location>
</feature>
<dbReference type="Proteomes" id="UP000320235">
    <property type="component" value="Unassembled WGS sequence"/>
</dbReference>
<keyword evidence="1" id="KW-0812">Transmembrane</keyword>
<dbReference type="EMBL" id="VFPE01000006">
    <property type="protein sequence ID" value="TQM20245.1"/>
    <property type="molecule type" value="Genomic_DNA"/>
</dbReference>
<protein>
    <submittedName>
        <fullName evidence="2">Uncharacterized protein</fullName>
    </submittedName>
</protein>
<name>A0A543EF78_9MICO</name>
<sequence>MRVPVTVVVIVGMGVVVPVVVPVVSVPVVVPVVVVPVVVVPVTTRRRGGHDPPRVWWCRGMPPRECSAW</sequence>
<accession>A0A543EF78</accession>
<evidence type="ECO:0000313" key="3">
    <source>
        <dbReference type="Proteomes" id="UP000320235"/>
    </source>
</evidence>